<gene>
    <name evidence="3" type="ORF">V2H41_08365</name>
</gene>
<keyword evidence="4" id="KW-1185">Reference proteome</keyword>
<evidence type="ECO:0000259" key="2">
    <source>
        <dbReference type="Pfam" id="PF22680"/>
    </source>
</evidence>
<dbReference type="Pfam" id="PF22680">
    <property type="entry name" value="Glyco_hydro_123_N_2"/>
    <property type="match status" value="1"/>
</dbReference>
<sequence length="580" mass="67636">MKILKIGILTIFLNLFVGALAQDVSLKLQKSIKLTEAARLQRWQQLKQPVWVGFGTTAIRYQQDIPPLETLQNSWSAAAWKNEKVHTQIVVASKKKLERMSISTEDLVHTTGHRIQSENITVGFVQYVLTDEFGNGCGRRKSMDFDSSWVADIINTELTQIAVASYNTQPIWISIKIPHNARNGKYSGFITVKADKDYRLPITINVINRTLPSPQDWSFRLDYWQHPAAIARVHQVPLWSDKHFELMRKYYTMLAEAGQKIITASIVEEPWNHQTYDDFPSLIQWTKKADGTWKYDYSLFDKYVAFVMSCGINKQINCYSMVPWKIAFKYYDEALQKDTVFTGKIGTPEYNEFWRNMLTDFTAHLKAKGWFNITTIAMDERPMESMQAVIRLLKSIDPEWKVSLAGDYHAEIEKDIFDYCIASKWQYPEEILRSRKQQGKASTWYVCCTEKYPNMFTFSPPDEAVWAGWYTAATRMDGFLRWAFNSWTRSPLTDSRFITWPAGDTYQVYPGPLTSIRFEKLIEGIQDFEKINQLRKMYQQHGETTKLNQLEAALQTFKIERLSKESSRQMIEHYKHLLNE</sequence>
<comment type="caution">
    <text evidence="3">The sequence shown here is derived from an EMBL/GenBank/DDBJ whole genome shotgun (WGS) entry which is preliminary data.</text>
</comment>
<proteinExistence type="predicted"/>
<evidence type="ECO:0000313" key="3">
    <source>
        <dbReference type="EMBL" id="MEE6187284.1"/>
    </source>
</evidence>
<protein>
    <submittedName>
        <fullName evidence="3">Glycoside hydrolase domain-containing protein</fullName>
    </submittedName>
</protein>
<name>A0ABU7RGZ8_9BACT</name>
<dbReference type="InterPro" id="IPR053850">
    <property type="entry name" value="Glyco_hydro_123_N_2"/>
</dbReference>
<dbReference type="Pfam" id="PF13320">
    <property type="entry name" value="GH123_cat"/>
    <property type="match status" value="1"/>
</dbReference>
<dbReference type="RefSeq" id="WP_330974693.1">
    <property type="nucleotide sequence ID" value="NZ_JAZGLY010000004.1"/>
</dbReference>
<dbReference type="GO" id="GO:0016787">
    <property type="term" value="F:hydrolase activity"/>
    <property type="evidence" value="ECO:0007669"/>
    <property type="project" value="UniProtKB-KW"/>
</dbReference>
<organism evidence="3 4">
    <name type="scientific">Niabella digestorum</name>
    <dbReference type="NCBI Taxonomy" id="3117701"/>
    <lineage>
        <taxon>Bacteria</taxon>
        <taxon>Pseudomonadati</taxon>
        <taxon>Bacteroidota</taxon>
        <taxon>Chitinophagia</taxon>
        <taxon>Chitinophagales</taxon>
        <taxon>Chitinophagaceae</taxon>
        <taxon>Niabella</taxon>
    </lineage>
</organism>
<keyword evidence="3" id="KW-0378">Hydrolase</keyword>
<feature type="domain" description="Glycoside hydrolase 123 catalytic" evidence="1">
    <location>
        <begin position="224"/>
        <end position="533"/>
    </location>
</feature>
<dbReference type="SUPFAM" id="SSF51445">
    <property type="entry name" value="(Trans)glycosidases"/>
    <property type="match status" value="1"/>
</dbReference>
<dbReference type="InterPro" id="IPR017853">
    <property type="entry name" value="GH"/>
</dbReference>
<accession>A0ABU7RGZ8</accession>
<dbReference type="Proteomes" id="UP001357452">
    <property type="component" value="Unassembled WGS sequence"/>
</dbReference>
<feature type="domain" description="Glycoside hydrolase 123 N-terminal" evidence="2">
    <location>
        <begin position="54"/>
        <end position="193"/>
    </location>
</feature>
<dbReference type="EMBL" id="JAZGLY010000004">
    <property type="protein sequence ID" value="MEE6187284.1"/>
    <property type="molecule type" value="Genomic_DNA"/>
</dbReference>
<evidence type="ECO:0000313" key="4">
    <source>
        <dbReference type="Proteomes" id="UP001357452"/>
    </source>
</evidence>
<evidence type="ECO:0000259" key="1">
    <source>
        <dbReference type="Pfam" id="PF13320"/>
    </source>
</evidence>
<reference evidence="3 4" key="1">
    <citation type="submission" date="2024-01" db="EMBL/GenBank/DDBJ databases">
        <title>Niabella digestum sp. nov., isolated from waste digestion system.</title>
        <authorList>
            <person name="Zhang L."/>
        </authorList>
    </citation>
    <scope>NUCLEOTIDE SEQUENCE [LARGE SCALE GENOMIC DNA]</scope>
    <source>
        <strain evidence="3 4">A18</strain>
    </source>
</reference>
<dbReference type="InterPro" id="IPR025150">
    <property type="entry name" value="GH123_cat"/>
</dbReference>